<accession>A0AAJ6QSR7</accession>
<dbReference type="AlphaFoldDB" id="A0AAJ6QSR7"/>
<keyword evidence="2" id="KW-0732">Signal</keyword>
<feature type="signal peptide" evidence="2">
    <location>
        <begin position="1"/>
        <end position="20"/>
    </location>
</feature>
<evidence type="ECO:0000256" key="2">
    <source>
        <dbReference type="SAM" id="SignalP"/>
    </source>
</evidence>
<feature type="region of interest" description="Disordered" evidence="1">
    <location>
        <begin position="278"/>
        <end position="313"/>
    </location>
</feature>
<dbReference type="GeneID" id="100903365"/>
<feature type="compositionally biased region" description="Low complexity" evidence="1">
    <location>
        <begin position="278"/>
        <end position="290"/>
    </location>
</feature>
<protein>
    <submittedName>
        <fullName evidence="4">Cardiomyopathy-associated protein 5-like</fullName>
    </submittedName>
</protein>
<dbReference type="RefSeq" id="XP_003742784.2">
    <property type="nucleotide sequence ID" value="XM_003742736.2"/>
</dbReference>
<proteinExistence type="predicted"/>
<keyword evidence="3" id="KW-1185">Reference proteome</keyword>
<evidence type="ECO:0000256" key="1">
    <source>
        <dbReference type="SAM" id="MobiDB-lite"/>
    </source>
</evidence>
<reference evidence="4" key="1">
    <citation type="submission" date="2025-08" db="UniProtKB">
        <authorList>
            <consortium name="RefSeq"/>
        </authorList>
    </citation>
    <scope>IDENTIFICATION</scope>
</reference>
<dbReference type="Proteomes" id="UP000694867">
    <property type="component" value="Unplaced"/>
</dbReference>
<evidence type="ECO:0000313" key="4">
    <source>
        <dbReference type="RefSeq" id="XP_003742784.2"/>
    </source>
</evidence>
<feature type="chain" id="PRO_5042504007" evidence="2">
    <location>
        <begin position="21"/>
        <end position="325"/>
    </location>
</feature>
<gene>
    <name evidence="4" type="primary">LOC100903365</name>
</gene>
<organism evidence="3 4">
    <name type="scientific">Galendromus occidentalis</name>
    <name type="common">western predatory mite</name>
    <dbReference type="NCBI Taxonomy" id="34638"/>
    <lineage>
        <taxon>Eukaryota</taxon>
        <taxon>Metazoa</taxon>
        <taxon>Ecdysozoa</taxon>
        <taxon>Arthropoda</taxon>
        <taxon>Chelicerata</taxon>
        <taxon>Arachnida</taxon>
        <taxon>Acari</taxon>
        <taxon>Parasitiformes</taxon>
        <taxon>Mesostigmata</taxon>
        <taxon>Gamasina</taxon>
        <taxon>Phytoseioidea</taxon>
        <taxon>Phytoseiidae</taxon>
        <taxon>Typhlodrominae</taxon>
        <taxon>Galendromus</taxon>
    </lineage>
</organism>
<evidence type="ECO:0000313" key="3">
    <source>
        <dbReference type="Proteomes" id="UP000694867"/>
    </source>
</evidence>
<name>A0AAJ6QSR7_9ACAR</name>
<sequence>MKSFSASCVILFVCASAAQAGHLGRAHSYAPIHHQQHAQVSSAPHHGHSVSTHYAAAPVVAVAAAVAHKENPHVAAAPAPAPQPRLHEIHTSSGRQFIRIEEYARPNQLIRVHEQEQAAPEIIRVQAPAENPALIRVIAKSSGPAHIERIVHRAPSPQIINVHKPAPPPARIVQVVRGPAAAPRIEFHYEESPAHEVHIAEAPADVPLPAPVPHVSLSPQPITVNLPDNGHVQHAPVKVTTHTFAAPANYAPHRIHTRVIESSHAPVHAQPYITVSAAPAPSQKQAPAQQGWSANELPSPPPHPRPIGTVYDAGDHIKIIKKSQY</sequence>
<dbReference type="KEGG" id="goe:100903365"/>